<evidence type="ECO:0000256" key="1">
    <source>
        <dbReference type="SAM" id="Phobius"/>
    </source>
</evidence>
<dbReference type="CDD" id="cd01949">
    <property type="entry name" value="GGDEF"/>
    <property type="match status" value="1"/>
</dbReference>
<sequence>MLRPHVKRIIWILWLLIVPAGSWLVYYFFPPLVSSISFELLGFLLLTCFVAGTPMIINNTPIFYIQWVSLTVFLIFGLFVEVIFMQIAIVVLLLRIRAPREQLHRYPLNWLMFFMTSVGSGVVYYALGGTHGIDILSSPHNLLLAFAYACTYFLLNHFLLMFIAYIVQGKKRALFDKDFIWEALSTAITLPIGMILYILYQEVGAIAVIFVGIPFASLSIILNLYYSSDKVNQNLQKATEIGHELAERLHVEEVLDLFIQRLTEMFPVDYAYILDIVDDELKLLKSVEKNVKQSLKIPSQFKSQGISGHVWSTGKAVLYNSKREWKDIVHGYMPASAESIICVPIVRSNEVVGILLLASEQKRAYEKAQLMIVDILSSYFAVAIENAKHYERTKEDSERCALTKLYNYRYMERALEAEYLLLTKGKRDHLSVILLDIDHFKNVNDRYGHQSGNEILYQLAQRLSALIDMKTGIVARFGGEEFVIILPDVDKKAALNIAEFVRQTIANRPFILSQHIEDIKTEISVHLTASIGVASAPDDADDAMSIIRHADRALYVGAKRNGRNKVAEYVK</sequence>
<dbReference type="PROSITE" id="PS50887">
    <property type="entry name" value="GGDEF"/>
    <property type="match status" value="1"/>
</dbReference>
<dbReference type="SUPFAM" id="SSF55781">
    <property type="entry name" value="GAF domain-like"/>
    <property type="match status" value="1"/>
</dbReference>
<comment type="caution">
    <text evidence="3">The sequence shown here is derived from an EMBL/GenBank/DDBJ whole genome shotgun (WGS) entry which is preliminary data.</text>
</comment>
<organism evidence="3 4">
    <name type="scientific">Robertmurraya siralis</name>
    <dbReference type="NCBI Taxonomy" id="77777"/>
    <lineage>
        <taxon>Bacteria</taxon>
        <taxon>Bacillati</taxon>
        <taxon>Bacillota</taxon>
        <taxon>Bacilli</taxon>
        <taxon>Bacillales</taxon>
        <taxon>Bacillaceae</taxon>
        <taxon>Robertmurraya</taxon>
    </lineage>
</organism>
<dbReference type="Gene3D" id="3.30.70.270">
    <property type="match status" value="1"/>
</dbReference>
<evidence type="ECO:0000313" key="3">
    <source>
        <dbReference type="EMBL" id="GIN60275.1"/>
    </source>
</evidence>
<dbReference type="Proteomes" id="UP000682111">
    <property type="component" value="Unassembled WGS sequence"/>
</dbReference>
<dbReference type="InterPro" id="IPR043128">
    <property type="entry name" value="Rev_trsase/Diguanyl_cyclase"/>
</dbReference>
<evidence type="ECO:0000313" key="4">
    <source>
        <dbReference type="Proteomes" id="UP000682111"/>
    </source>
</evidence>
<dbReference type="FunFam" id="3.30.70.270:FF:000001">
    <property type="entry name" value="Diguanylate cyclase domain protein"/>
    <property type="match status" value="1"/>
</dbReference>
<keyword evidence="1" id="KW-0812">Transmembrane</keyword>
<dbReference type="SMART" id="SM00267">
    <property type="entry name" value="GGDEF"/>
    <property type="match status" value="1"/>
</dbReference>
<feature type="transmembrane region" description="Helical" evidence="1">
    <location>
        <begin position="36"/>
        <end position="57"/>
    </location>
</feature>
<feature type="transmembrane region" description="Helical" evidence="1">
    <location>
        <begin position="206"/>
        <end position="226"/>
    </location>
</feature>
<feature type="domain" description="GGDEF" evidence="2">
    <location>
        <begin position="428"/>
        <end position="571"/>
    </location>
</feature>
<feature type="transmembrane region" description="Helical" evidence="1">
    <location>
        <begin position="179"/>
        <end position="200"/>
    </location>
</feature>
<accession>A0A920BRQ2</accession>
<evidence type="ECO:0000259" key="2">
    <source>
        <dbReference type="PROSITE" id="PS50887"/>
    </source>
</evidence>
<dbReference type="AlphaFoldDB" id="A0A920BRQ2"/>
<dbReference type="GO" id="GO:0052621">
    <property type="term" value="F:diguanylate cyclase activity"/>
    <property type="evidence" value="ECO:0007669"/>
    <property type="project" value="TreeGrafter"/>
</dbReference>
<feature type="transmembrane region" description="Helical" evidence="1">
    <location>
        <begin position="63"/>
        <end position="94"/>
    </location>
</feature>
<keyword evidence="1" id="KW-0472">Membrane</keyword>
<dbReference type="GO" id="GO:0005886">
    <property type="term" value="C:plasma membrane"/>
    <property type="evidence" value="ECO:0007669"/>
    <property type="project" value="TreeGrafter"/>
</dbReference>
<dbReference type="SMART" id="SM00065">
    <property type="entry name" value="GAF"/>
    <property type="match status" value="1"/>
</dbReference>
<gene>
    <name evidence="3" type="ORF">J27TS8_02680</name>
</gene>
<dbReference type="Gene3D" id="3.30.450.40">
    <property type="match status" value="1"/>
</dbReference>
<dbReference type="Pfam" id="PF13185">
    <property type="entry name" value="GAF_2"/>
    <property type="match status" value="1"/>
</dbReference>
<dbReference type="NCBIfam" id="TIGR00254">
    <property type="entry name" value="GGDEF"/>
    <property type="match status" value="1"/>
</dbReference>
<dbReference type="GO" id="GO:1902201">
    <property type="term" value="P:negative regulation of bacterial-type flagellum-dependent cell motility"/>
    <property type="evidence" value="ECO:0007669"/>
    <property type="project" value="TreeGrafter"/>
</dbReference>
<dbReference type="PANTHER" id="PTHR45138">
    <property type="entry name" value="REGULATORY COMPONENTS OF SENSORY TRANSDUCTION SYSTEM"/>
    <property type="match status" value="1"/>
</dbReference>
<dbReference type="InterPro" id="IPR029016">
    <property type="entry name" value="GAF-like_dom_sf"/>
</dbReference>
<feature type="transmembrane region" description="Helical" evidence="1">
    <location>
        <begin position="12"/>
        <end position="29"/>
    </location>
</feature>
<dbReference type="EMBL" id="BORC01000001">
    <property type="protein sequence ID" value="GIN60275.1"/>
    <property type="molecule type" value="Genomic_DNA"/>
</dbReference>
<reference evidence="3" key="1">
    <citation type="submission" date="2021-03" db="EMBL/GenBank/DDBJ databases">
        <title>Antimicrobial resistance genes in bacteria isolated from Japanese honey, and their potential for conferring macrolide and lincosamide resistance in the American foulbrood pathogen Paenibacillus larvae.</title>
        <authorList>
            <person name="Okamoto M."/>
            <person name="Kumagai M."/>
            <person name="Kanamori H."/>
            <person name="Takamatsu D."/>
        </authorList>
    </citation>
    <scope>NUCLEOTIDE SEQUENCE</scope>
    <source>
        <strain evidence="3">J27TS8</strain>
    </source>
</reference>
<dbReference type="GO" id="GO:0043709">
    <property type="term" value="P:cell adhesion involved in single-species biofilm formation"/>
    <property type="evidence" value="ECO:0007669"/>
    <property type="project" value="TreeGrafter"/>
</dbReference>
<keyword evidence="4" id="KW-1185">Reference proteome</keyword>
<name>A0A920BRQ2_9BACI</name>
<keyword evidence="1" id="KW-1133">Transmembrane helix</keyword>
<dbReference type="InterPro" id="IPR003018">
    <property type="entry name" value="GAF"/>
</dbReference>
<dbReference type="SUPFAM" id="SSF55073">
    <property type="entry name" value="Nucleotide cyclase"/>
    <property type="match status" value="1"/>
</dbReference>
<dbReference type="InterPro" id="IPR029787">
    <property type="entry name" value="Nucleotide_cyclase"/>
</dbReference>
<dbReference type="InterPro" id="IPR000160">
    <property type="entry name" value="GGDEF_dom"/>
</dbReference>
<feature type="transmembrane region" description="Helical" evidence="1">
    <location>
        <begin position="146"/>
        <end position="167"/>
    </location>
</feature>
<dbReference type="Pfam" id="PF00990">
    <property type="entry name" value="GGDEF"/>
    <property type="match status" value="1"/>
</dbReference>
<dbReference type="PANTHER" id="PTHR45138:SF9">
    <property type="entry name" value="DIGUANYLATE CYCLASE DGCM-RELATED"/>
    <property type="match status" value="1"/>
</dbReference>
<protein>
    <recommendedName>
        <fullName evidence="2">GGDEF domain-containing protein</fullName>
    </recommendedName>
</protein>
<proteinExistence type="predicted"/>
<feature type="transmembrane region" description="Helical" evidence="1">
    <location>
        <begin position="106"/>
        <end position="126"/>
    </location>
</feature>
<dbReference type="InterPro" id="IPR050469">
    <property type="entry name" value="Diguanylate_Cyclase"/>
</dbReference>